<evidence type="ECO:0000256" key="7">
    <source>
        <dbReference type="ARBA" id="ARBA00023065"/>
    </source>
</evidence>
<keyword evidence="10 11" id="KW-0407">Ion channel</keyword>
<evidence type="ECO:0000256" key="2">
    <source>
        <dbReference type="ARBA" id="ARBA00022448"/>
    </source>
</evidence>
<reference evidence="13" key="1">
    <citation type="submission" date="2021-01" db="UniProtKB">
        <authorList>
            <consortium name="EnsemblMetazoa"/>
        </authorList>
    </citation>
    <scope>IDENTIFICATION</scope>
</reference>
<evidence type="ECO:0000256" key="6">
    <source>
        <dbReference type="ARBA" id="ARBA00023053"/>
    </source>
</evidence>
<evidence type="ECO:0000313" key="13">
    <source>
        <dbReference type="EnsemblMetazoa" id="CLYHEMP007817.1"/>
    </source>
</evidence>
<keyword evidence="8 12" id="KW-0472">Membrane</keyword>
<evidence type="ECO:0000256" key="11">
    <source>
        <dbReference type="RuleBase" id="RU000679"/>
    </source>
</evidence>
<evidence type="ECO:0000256" key="10">
    <source>
        <dbReference type="ARBA" id="ARBA00023303"/>
    </source>
</evidence>
<evidence type="ECO:0000256" key="9">
    <source>
        <dbReference type="ARBA" id="ARBA00023201"/>
    </source>
</evidence>
<feature type="transmembrane region" description="Helical" evidence="12">
    <location>
        <begin position="355"/>
        <end position="375"/>
    </location>
</feature>
<keyword evidence="7 11" id="KW-0406">Ion transport</keyword>
<dbReference type="GO" id="GO:0005886">
    <property type="term" value="C:plasma membrane"/>
    <property type="evidence" value="ECO:0007669"/>
    <property type="project" value="TreeGrafter"/>
</dbReference>
<dbReference type="PRINTS" id="PR01078">
    <property type="entry name" value="AMINACHANNEL"/>
</dbReference>
<keyword evidence="14" id="KW-1185">Reference proteome</keyword>
<dbReference type="GO" id="GO:0015280">
    <property type="term" value="F:ligand-gated sodium channel activity"/>
    <property type="evidence" value="ECO:0007669"/>
    <property type="project" value="TreeGrafter"/>
</dbReference>
<evidence type="ECO:0000256" key="8">
    <source>
        <dbReference type="ARBA" id="ARBA00023136"/>
    </source>
</evidence>
<protein>
    <submittedName>
        <fullName evidence="13">Uncharacterized protein</fullName>
    </submittedName>
</protein>
<dbReference type="InterPro" id="IPR001873">
    <property type="entry name" value="ENaC"/>
</dbReference>
<sequence length="391" mass="44687">SYSETKVHGIFNRYNLSIPENDDFLTNQNETLLLLELMKTNESVPSALDLKQMLQNNFSDMTNGEFMKAFAPITCKFYNEMCNHDIKSVYSWYGDPQCFQFNSFDEKSGSRKAKMVDGMSGLSIILDLKLEDAFQPDLPFQGAGILVSPYGHPYTIMEGSRNAYIKPGEFSLLKLSAIKNSEVPNPFVDSCGTQPYHIIKEGYPYKREMCWTDCILNNVYQQCDCIGEEMRSEIKLDLKVCTSIKDYSCYKNQRDARMKTEGKQCWDNCRRTCSEMFYDLQFSSGILGSKKMYQNVLNSTSLNKTYSEVQEYLRKNVIGLFITFEDSSIISKHTSQAVSWTDLLSSIGGSIGLCLGFSLITGFEFLFFIFDYMLVPWTLQEETKKGNIGIN</sequence>
<organism evidence="13 14">
    <name type="scientific">Clytia hemisphaerica</name>
    <dbReference type="NCBI Taxonomy" id="252671"/>
    <lineage>
        <taxon>Eukaryota</taxon>
        <taxon>Metazoa</taxon>
        <taxon>Cnidaria</taxon>
        <taxon>Hydrozoa</taxon>
        <taxon>Hydroidolina</taxon>
        <taxon>Leptothecata</taxon>
        <taxon>Obeliida</taxon>
        <taxon>Clytiidae</taxon>
        <taxon>Clytia</taxon>
    </lineage>
</organism>
<keyword evidence="5 12" id="KW-1133">Transmembrane helix</keyword>
<proteinExistence type="inferred from homology"/>
<evidence type="ECO:0000313" key="14">
    <source>
        <dbReference type="Proteomes" id="UP000594262"/>
    </source>
</evidence>
<evidence type="ECO:0000256" key="1">
    <source>
        <dbReference type="ARBA" id="ARBA00004141"/>
    </source>
</evidence>
<dbReference type="Pfam" id="PF00858">
    <property type="entry name" value="ASC"/>
    <property type="match status" value="1"/>
</dbReference>
<comment type="similarity">
    <text evidence="11">Belongs to the amiloride-sensitive sodium channel (TC 1.A.6) family.</text>
</comment>
<keyword evidence="3 11" id="KW-0894">Sodium channel</keyword>
<keyword evidence="6" id="KW-0915">Sodium</keyword>
<dbReference type="AlphaFoldDB" id="A0A7M5V1H7"/>
<name>A0A7M5V1H7_9CNID</name>
<accession>A0A7M5V1H7</accession>
<evidence type="ECO:0000256" key="3">
    <source>
        <dbReference type="ARBA" id="ARBA00022461"/>
    </source>
</evidence>
<dbReference type="Gene3D" id="1.10.287.770">
    <property type="entry name" value="YojJ-like"/>
    <property type="match status" value="1"/>
</dbReference>
<dbReference type="EnsemblMetazoa" id="CLYHEMT007817.1">
    <property type="protein sequence ID" value="CLYHEMP007817.1"/>
    <property type="gene ID" value="CLYHEMG007817"/>
</dbReference>
<dbReference type="PANTHER" id="PTHR11690">
    <property type="entry name" value="AMILORIDE-SENSITIVE SODIUM CHANNEL-RELATED"/>
    <property type="match status" value="1"/>
</dbReference>
<keyword evidence="4 11" id="KW-0812">Transmembrane</keyword>
<evidence type="ECO:0000256" key="12">
    <source>
        <dbReference type="SAM" id="Phobius"/>
    </source>
</evidence>
<keyword evidence="2 11" id="KW-0813">Transport</keyword>
<comment type="subcellular location">
    <subcellularLocation>
        <location evidence="1">Membrane</location>
        <topology evidence="1">Multi-pass membrane protein</topology>
    </subcellularLocation>
</comment>
<dbReference type="Proteomes" id="UP000594262">
    <property type="component" value="Unplaced"/>
</dbReference>
<evidence type="ECO:0000256" key="4">
    <source>
        <dbReference type="ARBA" id="ARBA00022692"/>
    </source>
</evidence>
<keyword evidence="9 11" id="KW-0739">Sodium transport</keyword>
<evidence type="ECO:0000256" key="5">
    <source>
        <dbReference type="ARBA" id="ARBA00022989"/>
    </source>
</evidence>